<evidence type="ECO:0008006" key="2">
    <source>
        <dbReference type="Google" id="ProtNLM"/>
    </source>
</evidence>
<dbReference type="AlphaFoldDB" id="A0A6J4V3A2"/>
<dbReference type="EMBL" id="CADCWF010000223">
    <property type="protein sequence ID" value="CAA9568230.1"/>
    <property type="molecule type" value="Genomic_DNA"/>
</dbReference>
<dbReference type="InterPro" id="IPR009078">
    <property type="entry name" value="Ferritin-like_SF"/>
</dbReference>
<dbReference type="PROSITE" id="PS51318">
    <property type="entry name" value="TAT"/>
    <property type="match status" value="1"/>
</dbReference>
<dbReference type="SUPFAM" id="SSF47240">
    <property type="entry name" value="Ferritin-like"/>
    <property type="match status" value="1"/>
</dbReference>
<sequence length="309" mass="32074">MRPATSPSRIDRSLRSGSRRRFIGLGVAVSAALAVPRSGGTHAAQVETGDDVATLNNLLAIEHLEVALIDGALLEFDAADWRDAGAGRNIRIDLEEVLDQEQAHVAALVQAVADAGGTPVEPIAYAFGYADAADFLRVAAGIADTVVAAYAGALPLLSDPGPSTTAIGIHSVEARHAGFLALAAAESPFPEPIDQPLTREEVVAILAGYTSTDGPAENNGEGPVEPVEVARNVFAAVIADAADRAGIDPDDVEIVEATEEEWPTSALGCPEADGVYAQVITPGYRVLLDAAGTILEYHTDTSETFVLCD</sequence>
<proteinExistence type="predicted"/>
<dbReference type="Gene3D" id="1.20.1260.10">
    <property type="match status" value="1"/>
</dbReference>
<dbReference type="InterPro" id="IPR012347">
    <property type="entry name" value="Ferritin-like"/>
</dbReference>
<reference evidence="1" key="1">
    <citation type="submission" date="2020-02" db="EMBL/GenBank/DDBJ databases">
        <authorList>
            <person name="Meier V. D."/>
        </authorList>
    </citation>
    <scope>NUCLEOTIDE SEQUENCE</scope>
    <source>
        <strain evidence="1">AVDCRST_MAG59</strain>
    </source>
</reference>
<organism evidence="1">
    <name type="scientific">uncultured Thermomicrobiales bacterium</name>
    <dbReference type="NCBI Taxonomy" id="1645740"/>
    <lineage>
        <taxon>Bacteria</taxon>
        <taxon>Pseudomonadati</taxon>
        <taxon>Thermomicrobiota</taxon>
        <taxon>Thermomicrobia</taxon>
        <taxon>Thermomicrobiales</taxon>
        <taxon>environmental samples</taxon>
    </lineage>
</organism>
<evidence type="ECO:0000313" key="1">
    <source>
        <dbReference type="EMBL" id="CAA9568230.1"/>
    </source>
</evidence>
<protein>
    <recommendedName>
        <fullName evidence="2">Dessication-associated protein</fullName>
    </recommendedName>
</protein>
<gene>
    <name evidence="1" type="ORF">AVDCRST_MAG59-3245</name>
</gene>
<dbReference type="InterPro" id="IPR006311">
    <property type="entry name" value="TAT_signal"/>
</dbReference>
<name>A0A6J4V3A2_9BACT</name>
<dbReference type="Pfam" id="PF13668">
    <property type="entry name" value="Ferritin_2"/>
    <property type="match status" value="1"/>
</dbReference>
<accession>A0A6J4V3A2</accession>